<dbReference type="PANTHER" id="PTHR31126:SF1">
    <property type="entry name" value="TYROSINE SPECIFIC PROTEIN PHOSPHATASES DOMAIN-CONTAINING PROTEIN"/>
    <property type="match status" value="1"/>
</dbReference>
<comment type="caution">
    <text evidence="2">The sequence shown here is derived from an EMBL/GenBank/DDBJ whole genome shotgun (WGS) entry which is preliminary data.</text>
</comment>
<evidence type="ECO:0000256" key="1">
    <source>
        <dbReference type="ARBA" id="ARBA00009580"/>
    </source>
</evidence>
<dbReference type="InterPro" id="IPR026893">
    <property type="entry name" value="Tyr/Ser_Pase_IphP-type"/>
</dbReference>
<evidence type="ECO:0000313" key="3">
    <source>
        <dbReference type="Proteomes" id="UP000095256"/>
    </source>
</evidence>
<gene>
    <name evidence="2" type="ORF">BCR26_03185</name>
</gene>
<dbReference type="Gene3D" id="3.90.190.10">
    <property type="entry name" value="Protein tyrosine phosphatase superfamily"/>
    <property type="match status" value="1"/>
</dbReference>
<dbReference type="GO" id="GO:0004721">
    <property type="term" value="F:phosphoprotein phosphatase activity"/>
    <property type="evidence" value="ECO:0007669"/>
    <property type="project" value="InterPro"/>
</dbReference>
<dbReference type="STRING" id="762845.BCR26_03185"/>
<dbReference type="AlphaFoldDB" id="A0A1E5KX61"/>
<dbReference type="PROSITE" id="PS00383">
    <property type="entry name" value="TYR_PHOSPHATASE_1"/>
    <property type="match status" value="1"/>
</dbReference>
<evidence type="ECO:0000313" key="2">
    <source>
        <dbReference type="EMBL" id="OEH82451.1"/>
    </source>
</evidence>
<dbReference type="InterPro" id="IPR016130">
    <property type="entry name" value="Tyr_Pase_AS"/>
</dbReference>
<dbReference type="EMBL" id="MIEK01000023">
    <property type="protein sequence ID" value="OEH82451.1"/>
    <property type="molecule type" value="Genomic_DNA"/>
</dbReference>
<dbReference type="SUPFAM" id="SSF52799">
    <property type="entry name" value="(Phosphotyrosine protein) phosphatases II"/>
    <property type="match status" value="1"/>
</dbReference>
<organism evidence="2 3">
    <name type="scientific">Enterococcus rivorum</name>
    <dbReference type="NCBI Taxonomy" id="762845"/>
    <lineage>
        <taxon>Bacteria</taxon>
        <taxon>Bacillati</taxon>
        <taxon>Bacillota</taxon>
        <taxon>Bacilli</taxon>
        <taxon>Lactobacillales</taxon>
        <taxon>Enterococcaceae</taxon>
        <taxon>Enterococcus</taxon>
    </lineage>
</organism>
<dbReference type="RefSeq" id="WP_069698727.1">
    <property type="nucleotide sequence ID" value="NZ_JAGGMA010000001.1"/>
</dbReference>
<sequence length="249" mass="28433">MNLANFRELGGYQSSNGKKVKNKRLLRSGEVYQLNEASVEALNDHELTKIIDLRGEKEISSRPDDKINDVSYHWIDIMKEVHDNGSMEDLMDMADIKAVDRHMMGIYENLILNEGAQEGYQKYFKELLSTETGGVLFHCFAGKDRTGIAAVLTLELLDVPKMTIYEDYLATNRQRKKPNELFLAEAASRGFSDVQLAGAKVALEVKKEYLDYSYDLINQHFGGVQNYTKEVLKVNSQDVQLLQHLYLEK</sequence>
<accession>A0A1E5KX61</accession>
<keyword evidence="3" id="KW-1185">Reference proteome</keyword>
<name>A0A1E5KX61_9ENTE</name>
<comment type="similarity">
    <text evidence="1">Belongs to the protein-tyrosine phosphatase family.</text>
</comment>
<proteinExistence type="inferred from homology"/>
<reference evidence="2 3" key="1">
    <citation type="submission" date="2016-09" db="EMBL/GenBank/DDBJ databases">
        <authorList>
            <person name="Capua I."/>
            <person name="De Benedictis P."/>
            <person name="Joannis T."/>
            <person name="Lombin L.H."/>
            <person name="Cattoli G."/>
        </authorList>
    </citation>
    <scope>NUCLEOTIDE SEQUENCE [LARGE SCALE GENOMIC DNA]</scope>
    <source>
        <strain evidence="2 3">LMG 25899</strain>
    </source>
</reference>
<dbReference type="Pfam" id="PF13350">
    <property type="entry name" value="Y_phosphatase3"/>
    <property type="match status" value="1"/>
</dbReference>
<dbReference type="Proteomes" id="UP000095256">
    <property type="component" value="Unassembled WGS sequence"/>
</dbReference>
<protein>
    <submittedName>
        <fullName evidence="2">Protein tyrosine phosphatase</fullName>
    </submittedName>
</protein>
<dbReference type="PANTHER" id="PTHR31126">
    <property type="entry name" value="TYROSINE-PROTEIN PHOSPHATASE"/>
    <property type="match status" value="1"/>
</dbReference>
<dbReference type="InterPro" id="IPR029021">
    <property type="entry name" value="Prot-tyrosine_phosphatase-like"/>
</dbReference>
<dbReference type="OrthoDB" id="1188001at2"/>